<sequence>MAGIENSKSLVSIYKPCLLISLLLVSVFPMALCLNSDEAIHRGRKLSALVPSAPPVLQYHRGPLLTGRSGINIYILWYGRFNPSQKAIVSDFVSSLGATTPTQPSVSSWWATTQRYTDSAKKGVSRVIKIGGQASDALYSVGKNLKRTHIALLVKGALAKRLFPSDAKGIYVVLTADDVYVERFCMNSCGFHDSTPLSKSRRILLGWVGNSGVQCPGQCAWPFAAPLYGPPTAPLIPPNGDVGVDGMIINIAAILAGTATNPFNSGYYQGSALAPEEAVSACSGIFGKGAYPGYPGELLVDGKSKASYNAYGINGREFLVPAIWEPSQLACKTTLS</sequence>
<dbReference type="PANTHER" id="PTHR31279:SF58">
    <property type="entry name" value="PROTEIN EXORDIUM-LIKE 2"/>
    <property type="match status" value="1"/>
</dbReference>
<evidence type="ECO:0000256" key="2">
    <source>
        <dbReference type="ARBA" id="ARBA00022523"/>
    </source>
</evidence>
<organism evidence="6">
    <name type="scientific">Wollemia nobilis</name>
    <dbReference type="NCBI Taxonomy" id="56998"/>
    <lineage>
        <taxon>Eukaryota</taxon>
        <taxon>Viridiplantae</taxon>
        <taxon>Streptophyta</taxon>
        <taxon>Embryophyta</taxon>
        <taxon>Tracheophyta</taxon>
        <taxon>Spermatophyta</taxon>
        <taxon>Pinopsida</taxon>
        <taxon>Pinidae</taxon>
        <taxon>Conifers II</taxon>
        <taxon>Araucariales</taxon>
        <taxon>Araucariaceae</taxon>
        <taxon>Wollemia</taxon>
    </lineage>
</organism>
<evidence type="ECO:0000313" key="6">
    <source>
        <dbReference type="EMBL" id="JAG87170.1"/>
    </source>
</evidence>
<dbReference type="EMBL" id="GCHU01013265">
    <property type="protein sequence ID" value="JAG87170.1"/>
    <property type="molecule type" value="Transcribed_RNA"/>
</dbReference>
<evidence type="ECO:0000256" key="5">
    <source>
        <dbReference type="ARBA" id="ARBA00023591"/>
    </source>
</evidence>
<dbReference type="InterPro" id="IPR006766">
    <property type="entry name" value="EXORDIUM-like"/>
</dbReference>
<reference evidence="6" key="1">
    <citation type="submission" date="2015-02" db="EMBL/GenBank/DDBJ databases">
        <title>A transcriptome of Wollemia nobilis - a relic of Gondwana.</title>
        <authorList>
            <person name="Chia J.Y."/>
            <person name="Leong Y.S."/>
            <person name="Abdul Karim S."/>
            <person name="Wan Azmi N."/>
            <person name="Hercus R."/>
            <person name="Croft L."/>
        </authorList>
    </citation>
    <scope>NUCLEOTIDE SEQUENCE</scope>
    <source>
        <strain evidence="6">MaeBrown</strain>
        <tissue evidence="6">Leaf</tissue>
    </source>
</reference>
<dbReference type="PANTHER" id="PTHR31279">
    <property type="entry name" value="PROTEIN EXORDIUM-LIKE 5"/>
    <property type="match status" value="1"/>
</dbReference>
<keyword evidence="2" id="KW-0052">Apoplast</keyword>
<name>A0A0C9QR22_9CONI</name>
<keyword evidence="4" id="KW-0732">Signal</keyword>
<evidence type="ECO:0000256" key="4">
    <source>
        <dbReference type="ARBA" id="ARBA00022729"/>
    </source>
</evidence>
<comment type="similarity">
    <text evidence="5">Belongs to the EXORDIUM family.</text>
</comment>
<dbReference type="AlphaFoldDB" id="A0A0C9QR22"/>
<dbReference type="GO" id="GO:0048046">
    <property type="term" value="C:apoplast"/>
    <property type="evidence" value="ECO:0007669"/>
    <property type="project" value="UniProtKB-SubCell"/>
</dbReference>
<comment type="subcellular location">
    <subcellularLocation>
        <location evidence="1">Secreted</location>
        <location evidence="1">Extracellular space</location>
        <location evidence="1">Apoplast</location>
    </subcellularLocation>
</comment>
<proteinExistence type="inferred from homology"/>
<keyword evidence="3" id="KW-0964">Secreted</keyword>
<evidence type="ECO:0000256" key="3">
    <source>
        <dbReference type="ARBA" id="ARBA00022525"/>
    </source>
</evidence>
<dbReference type="Pfam" id="PF04674">
    <property type="entry name" value="Phi_1"/>
    <property type="match status" value="1"/>
</dbReference>
<protein>
    <submittedName>
        <fullName evidence="6">TSA: Wollemia nobilis Ref_Wollemi_Transcript_13342_1474 transcribed RNA sequence</fullName>
    </submittedName>
</protein>
<accession>A0A0C9QR22</accession>
<evidence type="ECO:0000256" key="1">
    <source>
        <dbReference type="ARBA" id="ARBA00004271"/>
    </source>
</evidence>